<evidence type="ECO:0000259" key="3">
    <source>
        <dbReference type="Pfam" id="PF03372"/>
    </source>
</evidence>
<dbReference type="InterPro" id="IPR036691">
    <property type="entry name" value="Endo/exonu/phosph_ase_sf"/>
</dbReference>
<feature type="chain" id="PRO_5023079084" evidence="2">
    <location>
        <begin position="22"/>
        <end position="411"/>
    </location>
</feature>
<dbReference type="GO" id="GO:0004527">
    <property type="term" value="F:exonuclease activity"/>
    <property type="evidence" value="ECO:0007669"/>
    <property type="project" value="UniProtKB-KW"/>
</dbReference>
<gene>
    <name evidence="4" type="ORF">FRD01_10510</name>
</gene>
<evidence type="ECO:0000256" key="1">
    <source>
        <dbReference type="SAM" id="MobiDB-lite"/>
    </source>
</evidence>
<dbReference type="Proteomes" id="UP000321595">
    <property type="component" value="Chromosome"/>
</dbReference>
<dbReference type="OrthoDB" id="292013at2"/>
<dbReference type="RefSeq" id="WP_146959388.1">
    <property type="nucleotide sequence ID" value="NZ_CP042467.1"/>
</dbReference>
<keyword evidence="5" id="KW-1185">Reference proteome</keyword>
<keyword evidence="4" id="KW-0269">Exonuclease</keyword>
<feature type="signal peptide" evidence="2">
    <location>
        <begin position="1"/>
        <end position="21"/>
    </location>
</feature>
<proteinExistence type="predicted"/>
<accession>A0A5B8XR78</accession>
<dbReference type="AlphaFoldDB" id="A0A5B8XR78"/>
<dbReference type="Gene3D" id="3.60.10.10">
    <property type="entry name" value="Endonuclease/exonuclease/phosphatase"/>
    <property type="match status" value="1"/>
</dbReference>
<evidence type="ECO:0000256" key="2">
    <source>
        <dbReference type="SAM" id="SignalP"/>
    </source>
</evidence>
<keyword evidence="4" id="KW-0540">Nuclease</keyword>
<keyword evidence="4" id="KW-0378">Hydrolase</keyword>
<protein>
    <submittedName>
        <fullName evidence="4">Endonuclease/exonuclease/phosphatase family protein</fullName>
    </submittedName>
</protein>
<feature type="region of interest" description="Disordered" evidence="1">
    <location>
        <begin position="315"/>
        <end position="356"/>
    </location>
</feature>
<keyword evidence="4" id="KW-0255">Endonuclease</keyword>
<evidence type="ECO:0000313" key="5">
    <source>
        <dbReference type="Proteomes" id="UP000321595"/>
    </source>
</evidence>
<feature type="region of interest" description="Disordered" evidence="1">
    <location>
        <begin position="20"/>
        <end position="52"/>
    </location>
</feature>
<dbReference type="PROSITE" id="PS51257">
    <property type="entry name" value="PROKAR_LIPOPROTEIN"/>
    <property type="match status" value="1"/>
</dbReference>
<keyword evidence="2" id="KW-0732">Signal</keyword>
<sequence>MTFQKNVILLPLVALSLTACQGEDPPSNPPAETNNSEPDMQAQEDAQPDMDTRTRLRVATFNTSLFRDQANGLSNQLEGASPQADEVARILARINPDVVLLNEFDWDVEGLGIARFQERFLEPAGLQPFDFVFIASSNTGLPSGFDLDQNGEVVTVPGSQAYGNDSFGFGLFEGQYSFVVLSRFPITGTREFKEFLWSDMPDSLLPRDYYGEASDALRLSSKNHVDVTVNVAGVPVHVLASHPTPPSFDGPEDRNGRRNHDEIRLWLDYINNETYLVDDAGTEGGLADEAFVILGDLNSDPKDGDSERGALLGLLEHPKVQDPEPKSDGAVAKAEEDGRANDSHEGDPALDTADFSDNQVGNLRVDYVLPSTHFEIIESGVFWPAGGGEGAELRQPSDHRLVWVDLYLDAP</sequence>
<evidence type="ECO:0000313" key="4">
    <source>
        <dbReference type="EMBL" id="QED27657.1"/>
    </source>
</evidence>
<dbReference type="SUPFAM" id="SSF56219">
    <property type="entry name" value="DNase I-like"/>
    <property type="match status" value="1"/>
</dbReference>
<dbReference type="Pfam" id="PF03372">
    <property type="entry name" value="Exo_endo_phos"/>
    <property type="match status" value="1"/>
</dbReference>
<dbReference type="GO" id="GO:0004519">
    <property type="term" value="F:endonuclease activity"/>
    <property type="evidence" value="ECO:0007669"/>
    <property type="project" value="UniProtKB-KW"/>
</dbReference>
<feature type="domain" description="Endonuclease/exonuclease/phosphatase" evidence="3">
    <location>
        <begin position="60"/>
        <end position="399"/>
    </location>
</feature>
<dbReference type="InterPro" id="IPR005135">
    <property type="entry name" value="Endo/exonuclease/phosphatase"/>
</dbReference>
<organism evidence="4 5">
    <name type="scientific">Microvenator marinus</name>
    <dbReference type="NCBI Taxonomy" id="2600177"/>
    <lineage>
        <taxon>Bacteria</taxon>
        <taxon>Deltaproteobacteria</taxon>
        <taxon>Bradymonadales</taxon>
        <taxon>Microvenatoraceae</taxon>
        <taxon>Microvenator</taxon>
    </lineage>
</organism>
<dbReference type="KEGG" id="bbae:FRD01_10510"/>
<reference evidence="4 5" key="1">
    <citation type="submission" date="2019-08" db="EMBL/GenBank/DDBJ databases">
        <authorList>
            <person name="Liang Q."/>
        </authorList>
    </citation>
    <scope>NUCLEOTIDE SEQUENCE [LARGE SCALE GENOMIC DNA]</scope>
    <source>
        <strain evidence="4 5">V1718</strain>
    </source>
</reference>
<dbReference type="EMBL" id="CP042467">
    <property type="protein sequence ID" value="QED27657.1"/>
    <property type="molecule type" value="Genomic_DNA"/>
</dbReference>
<feature type="compositionally biased region" description="Basic and acidic residues" evidence="1">
    <location>
        <begin position="316"/>
        <end position="347"/>
    </location>
</feature>
<name>A0A5B8XR78_9DELT</name>